<gene>
    <name evidence="3" type="ORF">B0H17DRAFT_991904</name>
</gene>
<keyword evidence="4" id="KW-1185">Reference proteome</keyword>
<dbReference type="PANTHER" id="PTHR36223">
    <property type="entry name" value="BETA-LACTAMASE-TYPE TRANSPEPTIDASE FOLD DOMAIN CONTAINING PROTEIN"/>
    <property type="match status" value="1"/>
</dbReference>
<dbReference type="EMBL" id="JARKIE010000249">
    <property type="protein sequence ID" value="KAJ7661649.1"/>
    <property type="molecule type" value="Genomic_DNA"/>
</dbReference>
<proteinExistence type="predicted"/>
<dbReference type="AlphaFoldDB" id="A0AAD7CS84"/>
<evidence type="ECO:0000313" key="4">
    <source>
        <dbReference type="Proteomes" id="UP001221757"/>
    </source>
</evidence>
<dbReference type="Pfam" id="PF25534">
    <property type="entry name" value="DUF7918"/>
    <property type="match status" value="1"/>
</dbReference>
<evidence type="ECO:0000259" key="2">
    <source>
        <dbReference type="Pfam" id="PF25534"/>
    </source>
</evidence>
<dbReference type="Proteomes" id="UP001221757">
    <property type="component" value="Unassembled WGS sequence"/>
</dbReference>
<comment type="caution">
    <text evidence="3">The sequence shown here is derived from an EMBL/GenBank/DDBJ whole genome shotgun (WGS) entry which is preliminary data.</text>
</comment>
<name>A0AAD7CS84_MYCRO</name>
<organism evidence="3 4">
    <name type="scientific">Mycena rosella</name>
    <name type="common">Pink bonnet</name>
    <name type="synonym">Agaricus rosellus</name>
    <dbReference type="NCBI Taxonomy" id="1033263"/>
    <lineage>
        <taxon>Eukaryota</taxon>
        <taxon>Fungi</taxon>
        <taxon>Dikarya</taxon>
        <taxon>Basidiomycota</taxon>
        <taxon>Agaricomycotina</taxon>
        <taxon>Agaricomycetes</taxon>
        <taxon>Agaricomycetidae</taxon>
        <taxon>Agaricales</taxon>
        <taxon>Marasmiineae</taxon>
        <taxon>Mycenaceae</taxon>
        <taxon>Mycena</taxon>
    </lineage>
</organism>
<dbReference type="InterPro" id="IPR057678">
    <property type="entry name" value="DUF7918"/>
</dbReference>
<feature type="domain" description="DUF7918" evidence="2">
    <location>
        <begin position="9"/>
        <end position="205"/>
    </location>
</feature>
<reference evidence="3" key="1">
    <citation type="submission" date="2023-03" db="EMBL/GenBank/DDBJ databases">
        <title>Massive genome expansion in bonnet fungi (Mycena s.s.) driven by repeated elements and novel gene families across ecological guilds.</title>
        <authorList>
            <consortium name="Lawrence Berkeley National Laboratory"/>
            <person name="Harder C.B."/>
            <person name="Miyauchi S."/>
            <person name="Viragh M."/>
            <person name="Kuo A."/>
            <person name="Thoen E."/>
            <person name="Andreopoulos B."/>
            <person name="Lu D."/>
            <person name="Skrede I."/>
            <person name="Drula E."/>
            <person name="Henrissat B."/>
            <person name="Morin E."/>
            <person name="Kohler A."/>
            <person name="Barry K."/>
            <person name="LaButti K."/>
            <person name="Morin E."/>
            <person name="Salamov A."/>
            <person name="Lipzen A."/>
            <person name="Mereny Z."/>
            <person name="Hegedus B."/>
            <person name="Baldrian P."/>
            <person name="Stursova M."/>
            <person name="Weitz H."/>
            <person name="Taylor A."/>
            <person name="Grigoriev I.V."/>
            <person name="Nagy L.G."/>
            <person name="Martin F."/>
            <person name="Kauserud H."/>
        </authorList>
    </citation>
    <scope>NUCLEOTIDE SEQUENCE</scope>
    <source>
        <strain evidence="3">CBHHK067</strain>
    </source>
</reference>
<protein>
    <recommendedName>
        <fullName evidence="2">DUF7918 domain-containing protein</fullName>
    </recommendedName>
</protein>
<evidence type="ECO:0000256" key="1">
    <source>
        <dbReference type="SAM" id="MobiDB-lite"/>
    </source>
</evidence>
<dbReference type="PANTHER" id="PTHR36223:SF1">
    <property type="entry name" value="TRANSCRIPTION ELONGATION FACTOR EAF N-TERMINAL DOMAIN-CONTAINING PROTEIN"/>
    <property type="match status" value="1"/>
</dbReference>
<sequence>MHHHTGFSAWVTIDGKEATEYDVETSEDQKTVTCWIPSELGKRFSVNWTNTSYFNDTLGHVNTDGTSCGGIILYGSSAPKSAKKVGVDSETSLQPFIFSSLDLTDDDAFLGGSESLHKELGVIQLCIIPIRVTQRNVPAIGASLSEMNVHERAKKAVTQQIMLAPTEKLAKQQVFCSSQRTGPDLVKFCFKYRPIDVLQANGIAPLPPRPKRKASVDPPRATPDEDLTDAEEEKNLRHKLKALEAKRLKKEKKPPVKREFEADAVIDLTQPNKRVKWEEKRPFLSGEVIDLT</sequence>
<evidence type="ECO:0000313" key="3">
    <source>
        <dbReference type="EMBL" id="KAJ7661649.1"/>
    </source>
</evidence>
<accession>A0AAD7CS84</accession>
<feature type="region of interest" description="Disordered" evidence="1">
    <location>
        <begin position="202"/>
        <end position="234"/>
    </location>
</feature>